<evidence type="ECO:0000256" key="1">
    <source>
        <dbReference type="ARBA" id="ARBA00023157"/>
    </source>
</evidence>
<dbReference type="Proteomes" id="UP000827092">
    <property type="component" value="Unassembled WGS sequence"/>
</dbReference>
<keyword evidence="1" id="KW-1015">Disulfide bond</keyword>
<accession>A0AAV6VHP4</accession>
<reference evidence="3 4" key="1">
    <citation type="journal article" date="2022" name="Nat. Ecol. Evol.">
        <title>A masculinizing supergene underlies an exaggerated male reproductive morph in a spider.</title>
        <authorList>
            <person name="Hendrickx F."/>
            <person name="De Corte Z."/>
            <person name="Sonet G."/>
            <person name="Van Belleghem S.M."/>
            <person name="Kostlbacher S."/>
            <person name="Vangestel C."/>
        </authorList>
    </citation>
    <scope>NUCLEOTIDE SEQUENCE [LARGE SCALE GENOMIC DNA]</scope>
    <source>
        <strain evidence="3">W744_W776</strain>
    </source>
</reference>
<dbReference type="AlphaFoldDB" id="A0AAV6VHP4"/>
<keyword evidence="4" id="KW-1185">Reference proteome</keyword>
<protein>
    <recommendedName>
        <fullName evidence="2">BRICHOS domain-containing protein</fullName>
    </recommendedName>
</protein>
<sequence>MSGLFSALTGSTVKECRALYVTFVVRYKNGDQTIPVTVVLDDKKQTEYVINMSPRTAAKSVTLYDFKQRTIAYKDLTNRECFLGRLTNETLSEEKDALNRVQNPVDHRPKVLSLDPRRTSLSPTEIRNVAGQKTAVFCRKMNTWLVMPPSHSKSSRACCTRHLKGT</sequence>
<dbReference type="EMBL" id="JAFNEN010000084">
    <property type="protein sequence ID" value="KAG8195593.1"/>
    <property type="molecule type" value="Genomic_DNA"/>
</dbReference>
<gene>
    <name evidence="3" type="ORF">JTE90_002212</name>
</gene>
<dbReference type="PROSITE" id="PS50869">
    <property type="entry name" value="BRICHOS"/>
    <property type="match status" value="1"/>
</dbReference>
<dbReference type="InterPro" id="IPR007084">
    <property type="entry name" value="BRICHOS_dom"/>
</dbReference>
<feature type="domain" description="BRICHOS" evidence="2">
    <location>
        <begin position="54"/>
        <end position="146"/>
    </location>
</feature>
<evidence type="ECO:0000313" key="4">
    <source>
        <dbReference type="Proteomes" id="UP000827092"/>
    </source>
</evidence>
<name>A0AAV6VHP4_9ARAC</name>
<comment type="caution">
    <text evidence="3">The sequence shown here is derived from an EMBL/GenBank/DDBJ whole genome shotgun (WGS) entry which is preliminary data.</text>
</comment>
<evidence type="ECO:0000259" key="2">
    <source>
        <dbReference type="PROSITE" id="PS50869"/>
    </source>
</evidence>
<proteinExistence type="predicted"/>
<dbReference type="Pfam" id="PF04089">
    <property type="entry name" value="BRICHOS"/>
    <property type="match status" value="1"/>
</dbReference>
<organism evidence="3 4">
    <name type="scientific">Oedothorax gibbosus</name>
    <dbReference type="NCBI Taxonomy" id="931172"/>
    <lineage>
        <taxon>Eukaryota</taxon>
        <taxon>Metazoa</taxon>
        <taxon>Ecdysozoa</taxon>
        <taxon>Arthropoda</taxon>
        <taxon>Chelicerata</taxon>
        <taxon>Arachnida</taxon>
        <taxon>Araneae</taxon>
        <taxon>Araneomorphae</taxon>
        <taxon>Entelegynae</taxon>
        <taxon>Araneoidea</taxon>
        <taxon>Linyphiidae</taxon>
        <taxon>Erigoninae</taxon>
        <taxon>Oedothorax</taxon>
    </lineage>
</organism>
<evidence type="ECO:0000313" key="3">
    <source>
        <dbReference type="EMBL" id="KAG8195593.1"/>
    </source>
</evidence>